<proteinExistence type="predicted"/>
<evidence type="ECO:0000313" key="1">
    <source>
        <dbReference type="EMBL" id="OYD14827.1"/>
    </source>
</evidence>
<sequence>MMGINLDCEVKLWFQLLASANQRLMQQSGFKSQTACIKEGCHCVAKPGYLVTWYLGSWAQRRPKDAAAQQILIRRIR</sequence>
<comment type="caution">
    <text evidence="1">The sequence shown here is derived from an EMBL/GenBank/DDBJ whole genome shotgun (WGS) entry which is preliminary data.</text>
</comment>
<reference evidence="1 2" key="1">
    <citation type="submission" date="2017-07" db="EMBL/GenBank/DDBJ databases">
        <title>Recovery of genomes from metagenomes via a dereplication, aggregation, and scoring strategy.</title>
        <authorList>
            <person name="Sieber C.M."/>
            <person name="Probst A.J."/>
            <person name="Sharrar A."/>
            <person name="Thomas B.C."/>
            <person name="Hess M."/>
            <person name="Tringe S.G."/>
            <person name="Banfield J.F."/>
        </authorList>
    </citation>
    <scope>NUCLEOTIDE SEQUENCE [LARGE SCALE GENOMIC DNA]</scope>
    <source>
        <strain evidence="1">JGI_Cruoil_03_51_56</strain>
    </source>
</reference>
<accession>A0A235BSX2</accession>
<dbReference type="EMBL" id="NOZP01000135">
    <property type="protein sequence ID" value="OYD14827.1"/>
    <property type="molecule type" value="Genomic_DNA"/>
</dbReference>
<dbReference type="AlphaFoldDB" id="A0A235BSX2"/>
<evidence type="ECO:0000313" key="2">
    <source>
        <dbReference type="Proteomes" id="UP000215559"/>
    </source>
</evidence>
<organism evidence="1 2">
    <name type="scientific">candidate division WOR-3 bacterium JGI_Cruoil_03_51_56</name>
    <dbReference type="NCBI Taxonomy" id="1973747"/>
    <lineage>
        <taxon>Bacteria</taxon>
        <taxon>Bacteria division WOR-3</taxon>
    </lineage>
</organism>
<dbReference type="Proteomes" id="UP000215559">
    <property type="component" value="Unassembled WGS sequence"/>
</dbReference>
<gene>
    <name evidence="1" type="ORF">CH330_07485</name>
</gene>
<protein>
    <submittedName>
        <fullName evidence="1">Uncharacterized protein</fullName>
    </submittedName>
</protein>
<name>A0A235BSX2_UNCW3</name>